<dbReference type="KEGG" id="mtr:25487787"/>
<dbReference type="AlphaFoldDB" id="A0A072VCV9"/>
<organism evidence="8 11">
    <name type="scientific">Medicago truncatula</name>
    <name type="common">Barrel medic</name>
    <name type="synonym">Medicago tribuloides</name>
    <dbReference type="NCBI Taxonomy" id="3880"/>
    <lineage>
        <taxon>Eukaryota</taxon>
        <taxon>Viridiplantae</taxon>
        <taxon>Streptophyta</taxon>
        <taxon>Embryophyta</taxon>
        <taxon>Tracheophyta</taxon>
        <taxon>Spermatophyta</taxon>
        <taxon>Magnoliopsida</taxon>
        <taxon>eudicotyledons</taxon>
        <taxon>Gunneridae</taxon>
        <taxon>Pentapetalae</taxon>
        <taxon>rosids</taxon>
        <taxon>fabids</taxon>
        <taxon>Fabales</taxon>
        <taxon>Fabaceae</taxon>
        <taxon>Papilionoideae</taxon>
        <taxon>50 kb inversion clade</taxon>
        <taxon>NPAAA clade</taxon>
        <taxon>Hologalegina</taxon>
        <taxon>IRL clade</taxon>
        <taxon>Trifolieae</taxon>
        <taxon>Medicago</taxon>
    </lineage>
</organism>
<dbReference type="InterPro" id="IPR012474">
    <property type="entry name" value="Frigida"/>
</dbReference>
<evidence type="ECO:0000256" key="4">
    <source>
        <dbReference type="ARBA" id="ARBA00023089"/>
    </source>
</evidence>
<evidence type="ECO:0000256" key="6">
    <source>
        <dbReference type="SAM" id="Coils"/>
    </source>
</evidence>
<proteinExistence type="inferred from homology"/>
<dbReference type="Gramene" id="rna12102">
    <property type="protein sequence ID" value="RHN75848.1"/>
    <property type="gene ID" value="gene12102"/>
</dbReference>
<evidence type="ECO:0000313" key="8">
    <source>
        <dbReference type="EMBL" id="KEH39283.1"/>
    </source>
</evidence>
<dbReference type="PANTHER" id="PTHR31791:SF37">
    <property type="entry name" value="A_TM021B04.7 PROTEIN"/>
    <property type="match status" value="1"/>
</dbReference>
<evidence type="ECO:0000313" key="9">
    <source>
        <dbReference type="EMBL" id="RHN75848.1"/>
    </source>
</evidence>
<evidence type="ECO:0000256" key="3">
    <source>
        <dbReference type="ARBA" id="ARBA00022782"/>
    </source>
</evidence>
<keyword evidence="3 5" id="KW-0221">Differentiation</keyword>
<dbReference type="EnsemblPlants" id="KEH39283">
    <property type="protein sequence ID" value="KEH39283"/>
    <property type="gene ID" value="MTR_2g091260"/>
</dbReference>
<evidence type="ECO:0000256" key="2">
    <source>
        <dbReference type="ARBA" id="ARBA00022473"/>
    </source>
</evidence>
<evidence type="ECO:0000256" key="1">
    <source>
        <dbReference type="ARBA" id="ARBA00008956"/>
    </source>
</evidence>
<dbReference type="GO" id="GO:0009908">
    <property type="term" value="P:flower development"/>
    <property type="evidence" value="ECO:0007669"/>
    <property type="project" value="UniProtKB-KW"/>
</dbReference>
<sequence>MDFEASNKRNFCVGDDDDGNLNVNNSCEKKTSHSDVMREPVSCQDFESEHDVDEVPVSPKFSPISSLGTCSSKRDLSVQTRDIGITTMPVKRLFDNSNSLHISVKKLKMSPYYDQNEDKDDIPSSNRTGRLGKSADKSFSSLKKEVKLVEKLFKKCKRKRKVEEKRLQSIKRDIEDCWKELGKKKQQVICVRRLNEIHNNMLGKLERKEEELKALAQKVAECNMELESKEKELDAMKILVSGQAEILESERKKLLKVMSIRQNDPRAQMEDFESMKKCFEGQVKELESKEKQVEGRAMELNSKEMQLEVRENEFKSKLEKFEGQEKELVSKQKHFEIRLKELESKEKHLQGRVKASESREKQLEGHVKQFESKKVELEYCIKEMESKKKLFKNWVNELESKKKEVEGRAMELESKEMQLEGRKKEFESKEEKFEGQMKEREFKIQHFESQLKELESKENQLVGRVKEFKFKEKELVSKQKHIVSRMKKLDSNEKQHEARVKEHELKEKELEGRVKELELQNKHFESQVEDFKSKDKQIEERWKKLESKENQFKVKVQELELKEKQVAGRVKELESRLDKFDGQLKEPELTGKQYEALKKYINEEKESVASYMDDRLSPTIDGTSLQLDMSDKTDGVESLRNDIYVYLLESSDPSRLVLDIIQNPIIPLCKKGDNGVVIEDSHIYVLEELMRISPTIRPCVREEALKLAHDLRAYIRENTENSLAVLGFLLLLSIYGLLTSFDEDEVLELFASVAQHKTAMELFETLGFANKVSDFVKNLIRRKQFVVAVRFSCAYNLADENQSIDMLREHVQNAKLICESSCKKTNSVEIKDKARDQEIACLGTVLQCISENSLESEDLLRKEIQYRILELNSNKGK</sequence>
<dbReference type="EMBL" id="CM001218">
    <property type="protein sequence ID" value="KEH39283.1"/>
    <property type="molecule type" value="Genomic_DNA"/>
</dbReference>
<evidence type="ECO:0000256" key="7">
    <source>
        <dbReference type="SAM" id="MobiDB-lite"/>
    </source>
</evidence>
<evidence type="ECO:0000313" key="11">
    <source>
        <dbReference type="Proteomes" id="UP000002051"/>
    </source>
</evidence>
<feature type="compositionally biased region" description="Basic and acidic residues" evidence="7">
    <location>
        <begin position="487"/>
        <end position="503"/>
    </location>
</feature>
<evidence type="ECO:0000313" key="10">
    <source>
        <dbReference type="EnsemblPlants" id="KEH39283"/>
    </source>
</evidence>
<evidence type="ECO:0000256" key="5">
    <source>
        <dbReference type="RuleBase" id="RU364012"/>
    </source>
</evidence>
<dbReference type="GO" id="GO:0030154">
    <property type="term" value="P:cell differentiation"/>
    <property type="evidence" value="ECO:0007669"/>
    <property type="project" value="UniProtKB-KW"/>
</dbReference>
<protein>
    <recommendedName>
        <fullName evidence="5">FRIGIDA-like protein</fullName>
    </recommendedName>
</protein>
<dbReference type="HOGENOM" id="CLU_017941_1_0_1"/>
<feature type="coiled-coil region" evidence="6">
    <location>
        <begin position="191"/>
        <end position="239"/>
    </location>
</feature>
<reference evidence="8 11" key="2">
    <citation type="journal article" date="2014" name="BMC Genomics">
        <title>An improved genome release (version Mt4.0) for the model legume Medicago truncatula.</title>
        <authorList>
            <person name="Tang H."/>
            <person name="Krishnakumar V."/>
            <person name="Bidwell S."/>
            <person name="Rosen B."/>
            <person name="Chan A."/>
            <person name="Zhou S."/>
            <person name="Gentzbittel L."/>
            <person name="Childs K.L."/>
            <person name="Yandell M."/>
            <person name="Gundlach H."/>
            <person name="Mayer K.F."/>
            <person name="Schwartz D.C."/>
            <person name="Town C.D."/>
        </authorList>
    </citation>
    <scope>GENOME REANNOTATION</scope>
    <source>
        <strain evidence="8">A17</strain>
        <strain evidence="10 11">cv. Jemalong A17</strain>
    </source>
</reference>
<name>A0A072VCV9_MEDTR</name>
<keyword evidence="6" id="KW-0175">Coiled coil</keyword>
<feature type="region of interest" description="Disordered" evidence="7">
    <location>
        <begin position="484"/>
        <end position="503"/>
    </location>
</feature>
<dbReference type="Gene3D" id="1.20.5.170">
    <property type="match status" value="1"/>
</dbReference>
<keyword evidence="11" id="KW-1185">Reference proteome</keyword>
<dbReference type="OrthoDB" id="1432130at2759"/>
<keyword evidence="2 5" id="KW-0217">Developmental protein</keyword>
<dbReference type="SUPFAM" id="SSF57997">
    <property type="entry name" value="Tropomyosin"/>
    <property type="match status" value="1"/>
</dbReference>
<gene>
    <name evidence="10" type="primary">25487787</name>
    <name evidence="8" type="ordered locus">MTR_2g091260</name>
    <name evidence="9" type="ORF">MtrunA17_Chr2g0325661</name>
</gene>
<feature type="coiled-coil region" evidence="6">
    <location>
        <begin position="269"/>
        <end position="303"/>
    </location>
</feature>
<keyword evidence="4 5" id="KW-0287">Flowering</keyword>
<feature type="region of interest" description="Disordered" evidence="7">
    <location>
        <begin position="113"/>
        <end position="136"/>
    </location>
</feature>
<accession>A0A072VCV9</accession>
<dbReference type="PANTHER" id="PTHR31791">
    <property type="entry name" value="FRIGIDA-LIKE PROTEIN 3-RELATED"/>
    <property type="match status" value="1"/>
</dbReference>
<dbReference type="EMBL" id="PSQE01000002">
    <property type="protein sequence ID" value="RHN75848.1"/>
    <property type="molecule type" value="Genomic_DNA"/>
</dbReference>
<dbReference type="Pfam" id="PF07899">
    <property type="entry name" value="Frigida"/>
    <property type="match status" value="1"/>
</dbReference>
<dbReference type="Proteomes" id="UP000265566">
    <property type="component" value="Chromosome 2"/>
</dbReference>
<comment type="similarity">
    <text evidence="1 5">Belongs to the Frigida family.</text>
</comment>
<reference evidence="10" key="3">
    <citation type="submission" date="2015-04" db="UniProtKB">
        <authorList>
            <consortium name="EnsemblPlants"/>
        </authorList>
    </citation>
    <scope>IDENTIFICATION</scope>
    <source>
        <strain evidence="10">cv. Jemalong A17</strain>
    </source>
</reference>
<reference evidence="9" key="4">
    <citation type="journal article" date="2018" name="Nat. Plants">
        <title>Whole-genome landscape of Medicago truncatula symbiotic genes.</title>
        <authorList>
            <person name="Pecrix Y."/>
            <person name="Gamas P."/>
            <person name="Carrere S."/>
        </authorList>
    </citation>
    <scope>NUCLEOTIDE SEQUENCE</scope>
    <source>
        <tissue evidence="9">Leaves</tissue>
    </source>
</reference>
<dbReference type="Proteomes" id="UP000002051">
    <property type="component" value="Chromosome 2"/>
</dbReference>
<reference evidence="8 11" key="1">
    <citation type="journal article" date="2011" name="Nature">
        <title>The Medicago genome provides insight into the evolution of rhizobial symbioses.</title>
        <authorList>
            <person name="Young N.D."/>
            <person name="Debelle F."/>
            <person name="Oldroyd G.E."/>
            <person name="Geurts R."/>
            <person name="Cannon S.B."/>
            <person name="Udvardi M.K."/>
            <person name="Benedito V.A."/>
            <person name="Mayer K.F."/>
            <person name="Gouzy J."/>
            <person name="Schoof H."/>
            <person name="Van de Peer Y."/>
            <person name="Proost S."/>
            <person name="Cook D.R."/>
            <person name="Meyers B.C."/>
            <person name="Spannagl M."/>
            <person name="Cheung F."/>
            <person name="De Mita S."/>
            <person name="Krishnakumar V."/>
            <person name="Gundlach H."/>
            <person name="Zhou S."/>
            <person name="Mudge J."/>
            <person name="Bharti A.K."/>
            <person name="Murray J.D."/>
            <person name="Naoumkina M.A."/>
            <person name="Rosen B."/>
            <person name="Silverstein K.A."/>
            <person name="Tang H."/>
            <person name="Rombauts S."/>
            <person name="Zhao P.X."/>
            <person name="Zhou P."/>
            <person name="Barbe V."/>
            <person name="Bardou P."/>
            <person name="Bechner M."/>
            <person name="Bellec A."/>
            <person name="Berger A."/>
            <person name="Berges H."/>
            <person name="Bidwell S."/>
            <person name="Bisseling T."/>
            <person name="Choisne N."/>
            <person name="Couloux A."/>
            <person name="Denny R."/>
            <person name="Deshpande S."/>
            <person name="Dai X."/>
            <person name="Doyle J.J."/>
            <person name="Dudez A.M."/>
            <person name="Farmer A.D."/>
            <person name="Fouteau S."/>
            <person name="Franken C."/>
            <person name="Gibelin C."/>
            <person name="Gish J."/>
            <person name="Goldstein S."/>
            <person name="Gonzalez A.J."/>
            <person name="Green P.J."/>
            <person name="Hallab A."/>
            <person name="Hartog M."/>
            <person name="Hua A."/>
            <person name="Humphray S.J."/>
            <person name="Jeong D.H."/>
            <person name="Jing Y."/>
            <person name="Jocker A."/>
            <person name="Kenton S.M."/>
            <person name="Kim D.J."/>
            <person name="Klee K."/>
            <person name="Lai H."/>
            <person name="Lang C."/>
            <person name="Lin S."/>
            <person name="Macmil S.L."/>
            <person name="Magdelenat G."/>
            <person name="Matthews L."/>
            <person name="McCorrison J."/>
            <person name="Monaghan E.L."/>
            <person name="Mun J.H."/>
            <person name="Najar F.Z."/>
            <person name="Nicholson C."/>
            <person name="Noirot C."/>
            <person name="O'Bleness M."/>
            <person name="Paule C.R."/>
            <person name="Poulain J."/>
            <person name="Prion F."/>
            <person name="Qin B."/>
            <person name="Qu C."/>
            <person name="Retzel E.F."/>
            <person name="Riddle C."/>
            <person name="Sallet E."/>
            <person name="Samain S."/>
            <person name="Samson N."/>
            <person name="Sanders I."/>
            <person name="Saurat O."/>
            <person name="Scarpelli C."/>
            <person name="Schiex T."/>
            <person name="Segurens B."/>
            <person name="Severin A.J."/>
            <person name="Sherrier D.J."/>
            <person name="Shi R."/>
            <person name="Sims S."/>
            <person name="Singer S.R."/>
            <person name="Sinharoy S."/>
            <person name="Sterck L."/>
            <person name="Viollet A."/>
            <person name="Wang B.B."/>
            <person name="Wang K."/>
            <person name="Wang M."/>
            <person name="Wang X."/>
            <person name="Warfsmann J."/>
            <person name="Weissenbach J."/>
            <person name="White D.D."/>
            <person name="White J.D."/>
            <person name="Wiley G.B."/>
            <person name="Wincker P."/>
            <person name="Xing Y."/>
            <person name="Yang L."/>
            <person name="Yao Z."/>
            <person name="Ying F."/>
            <person name="Zhai J."/>
            <person name="Zhou L."/>
            <person name="Zuber A."/>
            <person name="Denarie J."/>
            <person name="Dixon R.A."/>
            <person name="May G.D."/>
            <person name="Schwartz D.C."/>
            <person name="Rogers J."/>
            <person name="Quetier F."/>
            <person name="Town C.D."/>
            <person name="Roe B.A."/>
        </authorList>
    </citation>
    <scope>NUCLEOTIDE SEQUENCE [LARGE SCALE GENOMIC DNA]</scope>
    <source>
        <strain evidence="8">A17</strain>
        <strain evidence="10 11">cv. Jemalong A17</strain>
    </source>
</reference>